<reference evidence="3 4" key="1">
    <citation type="submission" date="2021-03" db="EMBL/GenBank/DDBJ databases">
        <title>Fibrella sp. HMF5036 genome sequencing and assembly.</title>
        <authorList>
            <person name="Kang H."/>
            <person name="Kim H."/>
            <person name="Bae S."/>
            <person name="Joh K."/>
        </authorList>
    </citation>
    <scope>NUCLEOTIDE SEQUENCE [LARGE SCALE GENOMIC DNA]</scope>
    <source>
        <strain evidence="3 4">HMF5036</strain>
    </source>
</reference>
<feature type="signal peptide" evidence="1">
    <location>
        <begin position="1"/>
        <end position="21"/>
    </location>
</feature>
<dbReference type="PANTHER" id="PTHR34094">
    <property type="match status" value="1"/>
</dbReference>
<organism evidence="3 4">
    <name type="scientific">Fibrella aquatilis</name>
    <dbReference type="NCBI Taxonomy" id="2817059"/>
    <lineage>
        <taxon>Bacteria</taxon>
        <taxon>Pseudomonadati</taxon>
        <taxon>Bacteroidota</taxon>
        <taxon>Cytophagia</taxon>
        <taxon>Cytophagales</taxon>
        <taxon>Spirosomataceae</taxon>
        <taxon>Fibrella</taxon>
    </lineage>
</organism>
<dbReference type="Pfam" id="PF13349">
    <property type="entry name" value="DUF4097"/>
    <property type="match status" value="1"/>
</dbReference>
<keyword evidence="4" id="KW-1185">Reference proteome</keyword>
<feature type="chain" id="PRO_5037165872" evidence="1">
    <location>
        <begin position="22"/>
        <end position="363"/>
    </location>
</feature>
<feature type="domain" description="DUF4097" evidence="2">
    <location>
        <begin position="260"/>
        <end position="360"/>
    </location>
</feature>
<evidence type="ECO:0000256" key="1">
    <source>
        <dbReference type="SAM" id="SignalP"/>
    </source>
</evidence>
<name>A0A939GAY3_9BACT</name>
<evidence type="ECO:0000313" key="3">
    <source>
        <dbReference type="EMBL" id="MBO0933525.1"/>
    </source>
</evidence>
<dbReference type="EMBL" id="JAFMYU010000020">
    <property type="protein sequence ID" value="MBO0933525.1"/>
    <property type="molecule type" value="Genomic_DNA"/>
</dbReference>
<dbReference type="RefSeq" id="WP_207337492.1">
    <property type="nucleotide sequence ID" value="NZ_JAFMYU010000020.1"/>
</dbReference>
<sequence length="363" mass="37903">MNITLFTRFMPILLVAGQVVAAATPTTHKHTAGAAYTVSLDENDDTPYKTLSFTGINLVRAQTSGGGLTVEGGAGPGVKVEMFIRGNNGNGNLSKDEIEDRLKDYEIYIRQEGSTVVAVAKQRGSFNWNWKRGLSISFKFTTPRNMATNISTSGGGIKMSHLTGKQRFETSGGGITLVDLKGDIEGNTSGGGIKLTECRDRVVVETSGGSIDASNSSGNLKMHTSGGGIRISNLNGMINVETSGGSINGDRIDGELNASTSGGGIHIRDMAGSIEAETSAGSVEVNFTRVDKYVKLETSAGSVRVQMPMDKGMSLDLSGSRVSAPLNNFSGSAERDRIVGKTNGGGIPVVLSATAGSVSINQQ</sequence>
<dbReference type="InterPro" id="IPR025164">
    <property type="entry name" value="Toastrack_DUF4097"/>
</dbReference>
<evidence type="ECO:0000259" key="2">
    <source>
        <dbReference type="Pfam" id="PF13349"/>
    </source>
</evidence>
<evidence type="ECO:0000313" key="4">
    <source>
        <dbReference type="Proteomes" id="UP000664795"/>
    </source>
</evidence>
<gene>
    <name evidence="3" type="ORF">J2I48_21115</name>
</gene>
<dbReference type="PANTHER" id="PTHR34094:SF1">
    <property type="entry name" value="PROTEIN FAM185A"/>
    <property type="match status" value="1"/>
</dbReference>
<proteinExistence type="predicted"/>
<comment type="caution">
    <text evidence="3">The sequence shown here is derived from an EMBL/GenBank/DDBJ whole genome shotgun (WGS) entry which is preliminary data.</text>
</comment>
<accession>A0A939GAY3</accession>
<keyword evidence="1" id="KW-0732">Signal</keyword>
<dbReference type="Proteomes" id="UP000664795">
    <property type="component" value="Unassembled WGS sequence"/>
</dbReference>
<dbReference type="AlphaFoldDB" id="A0A939GAY3"/>
<protein>
    <submittedName>
        <fullName evidence="3">DUF4097 family beta strand repeat protein</fullName>
    </submittedName>
</protein>